<dbReference type="Pfam" id="PF01494">
    <property type="entry name" value="FAD_binding_3"/>
    <property type="match status" value="1"/>
</dbReference>
<evidence type="ECO:0000313" key="7">
    <source>
        <dbReference type="Proteomes" id="UP001149163"/>
    </source>
</evidence>
<dbReference type="PRINTS" id="PR00420">
    <property type="entry name" value="RNGMNOXGNASE"/>
</dbReference>
<proteinExistence type="predicted"/>
<evidence type="ECO:0000259" key="5">
    <source>
        <dbReference type="Pfam" id="PF01494"/>
    </source>
</evidence>
<reference evidence="6" key="2">
    <citation type="journal article" date="2023" name="IMA Fungus">
        <title>Comparative genomic study of the Penicillium genus elucidates a diverse pangenome and 15 lateral gene transfer events.</title>
        <authorList>
            <person name="Petersen C."/>
            <person name="Sorensen T."/>
            <person name="Nielsen M.R."/>
            <person name="Sondergaard T.E."/>
            <person name="Sorensen J.L."/>
            <person name="Fitzpatrick D.A."/>
            <person name="Frisvad J.C."/>
            <person name="Nielsen K.L."/>
        </authorList>
    </citation>
    <scope>NUCLEOTIDE SEQUENCE</scope>
    <source>
        <strain evidence="6">IBT 26290</strain>
    </source>
</reference>
<dbReference type="InterPro" id="IPR002938">
    <property type="entry name" value="FAD-bd"/>
</dbReference>
<evidence type="ECO:0000256" key="4">
    <source>
        <dbReference type="ARBA" id="ARBA00023033"/>
    </source>
</evidence>
<dbReference type="OrthoDB" id="655030at2759"/>
<dbReference type="GO" id="GO:0071949">
    <property type="term" value="F:FAD binding"/>
    <property type="evidence" value="ECO:0007669"/>
    <property type="project" value="InterPro"/>
</dbReference>
<dbReference type="PANTHER" id="PTHR46972">
    <property type="entry name" value="MONOOXYGENASE ASQM-RELATED"/>
    <property type="match status" value="1"/>
</dbReference>
<evidence type="ECO:0000256" key="1">
    <source>
        <dbReference type="ARBA" id="ARBA00022630"/>
    </source>
</evidence>
<dbReference type="Proteomes" id="UP001149163">
    <property type="component" value="Unassembled WGS sequence"/>
</dbReference>
<keyword evidence="2" id="KW-0274">FAD</keyword>
<dbReference type="GO" id="GO:0004497">
    <property type="term" value="F:monooxygenase activity"/>
    <property type="evidence" value="ECO:0007669"/>
    <property type="project" value="UniProtKB-KW"/>
</dbReference>
<dbReference type="RefSeq" id="XP_056546845.1">
    <property type="nucleotide sequence ID" value="XM_056683239.1"/>
</dbReference>
<evidence type="ECO:0000256" key="3">
    <source>
        <dbReference type="ARBA" id="ARBA00023002"/>
    </source>
</evidence>
<keyword evidence="1" id="KW-0285">Flavoprotein</keyword>
<dbReference type="PANTHER" id="PTHR46972:SF1">
    <property type="entry name" value="FAD DEPENDENT OXIDOREDUCTASE DOMAIN-CONTAINING PROTEIN"/>
    <property type="match status" value="1"/>
</dbReference>
<evidence type="ECO:0000313" key="6">
    <source>
        <dbReference type="EMBL" id="KAJ5175237.1"/>
    </source>
</evidence>
<dbReference type="AlphaFoldDB" id="A0A9W9IF17"/>
<comment type="caution">
    <text evidence="6">The sequence shown here is derived from an EMBL/GenBank/DDBJ whole genome shotgun (WGS) entry which is preliminary data.</text>
</comment>
<organism evidence="6 7">
    <name type="scientific">Penicillium canariense</name>
    <dbReference type="NCBI Taxonomy" id="189055"/>
    <lineage>
        <taxon>Eukaryota</taxon>
        <taxon>Fungi</taxon>
        <taxon>Dikarya</taxon>
        <taxon>Ascomycota</taxon>
        <taxon>Pezizomycotina</taxon>
        <taxon>Eurotiomycetes</taxon>
        <taxon>Eurotiomycetidae</taxon>
        <taxon>Eurotiales</taxon>
        <taxon>Aspergillaceae</taxon>
        <taxon>Penicillium</taxon>
    </lineage>
</organism>
<gene>
    <name evidence="6" type="ORF">N7482_001114</name>
</gene>
<protein>
    <submittedName>
        <fullName evidence="6">FAD binding domain-containing protein</fullName>
    </submittedName>
</protein>
<reference evidence="6" key="1">
    <citation type="submission" date="2022-11" db="EMBL/GenBank/DDBJ databases">
        <authorList>
            <person name="Petersen C."/>
        </authorList>
    </citation>
    <scope>NUCLEOTIDE SEQUENCE</scope>
    <source>
        <strain evidence="6">IBT 26290</strain>
    </source>
</reference>
<dbReference type="SUPFAM" id="SSF51905">
    <property type="entry name" value="FAD/NAD(P)-binding domain"/>
    <property type="match status" value="1"/>
</dbReference>
<dbReference type="InterPro" id="IPR036188">
    <property type="entry name" value="FAD/NAD-bd_sf"/>
</dbReference>
<sequence length="432" mass="47293">MSRSKPAPIGIVGGGLGGLTFARLLECAGIDYVVFERDASSVPEPGYQGGTLDIHGKTGQEALRRAGLHDQFEKLARRDATRMTVQSYKGESRTTFGEKRDAPEIDRLQLRQMLLDSLPGHRVRWGKALCTVERDEHQKQVSAPNIVLHFADGSTETGFRLVVGGDGAWSKVRQLITPAKPDYAGIMFIEGHLSLDNPQYLAAHEMVGAGNSIAMSANAILCIQQMSDRSYRVYMGIKGPQDLTRLGGELDVANVDETRAALLAPAGFFGDWAEHLRAFVSGAEGPWRVWPWCRLNPNVLIPAADCIAHGSNQSRNGWKRSSGVALIGDAAHPASPNGEGVNQAMYDAMLLFESIKGELGDKTDLEFNEKVDSEALERAISTYEAEMLPRGRDHIRDGMNVEKMFFGENAASTLIEKFNEMQHQGTKPPMKA</sequence>
<evidence type="ECO:0000256" key="2">
    <source>
        <dbReference type="ARBA" id="ARBA00022827"/>
    </source>
</evidence>
<keyword evidence="7" id="KW-1185">Reference proteome</keyword>
<dbReference type="GeneID" id="81422415"/>
<accession>A0A9W9IF17</accession>
<name>A0A9W9IF17_9EURO</name>
<feature type="domain" description="FAD-binding" evidence="5">
    <location>
        <begin position="9"/>
        <end position="176"/>
    </location>
</feature>
<dbReference type="EMBL" id="JAPQKN010000001">
    <property type="protein sequence ID" value="KAJ5175237.1"/>
    <property type="molecule type" value="Genomic_DNA"/>
</dbReference>
<keyword evidence="4" id="KW-0503">Monooxygenase</keyword>
<dbReference type="Gene3D" id="3.50.50.60">
    <property type="entry name" value="FAD/NAD(P)-binding domain"/>
    <property type="match status" value="1"/>
</dbReference>
<keyword evidence="3" id="KW-0560">Oxidoreductase</keyword>